<organism evidence="1 2">
    <name type="scientific">Hymenobacter aerilatus</name>
    <dbReference type="NCBI Taxonomy" id="2932251"/>
    <lineage>
        <taxon>Bacteria</taxon>
        <taxon>Pseudomonadati</taxon>
        <taxon>Bacteroidota</taxon>
        <taxon>Cytophagia</taxon>
        <taxon>Cytophagales</taxon>
        <taxon>Hymenobacteraceae</taxon>
        <taxon>Hymenobacter</taxon>
    </lineage>
</organism>
<evidence type="ECO:0000313" key="2">
    <source>
        <dbReference type="Proteomes" id="UP000829925"/>
    </source>
</evidence>
<dbReference type="AlphaFoldDB" id="A0A8T9SXB0"/>
<proteinExistence type="predicted"/>
<dbReference type="EMBL" id="CP095053">
    <property type="protein sequence ID" value="UOR06728.1"/>
    <property type="molecule type" value="Genomic_DNA"/>
</dbReference>
<dbReference type="KEGG" id="haei:MUN82_06415"/>
<dbReference type="Proteomes" id="UP000829925">
    <property type="component" value="Chromosome"/>
</dbReference>
<name>A0A8T9SXB0_9BACT</name>
<protein>
    <submittedName>
        <fullName evidence="1">Uncharacterized protein</fullName>
    </submittedName>
</protein>
<keyword evidence="2" id="KW-1185">Reference proteome</keyword>
<evidence type="ECO:0000313" key="1">
    <source>
        <dbReference type="EMBL" id="UOR06728.1"/>
    </source>
</evidence>
<reference evidence="1 2" key="1">
    <citation type="submission" date="2022-04" db="EMBL/GenBank/DDBJ databases">
        <title>Hymenobacter sp. isolated from the air.</title>
        <authorList>
            <person name="Won M."/>
            <person name="Lee C.-M."/>
            <person name="Woen H.-Y."/>
            <person name="Kwon S.-W."/>
        </authorList>
    </citation>
    <scope>NUCLEOTIDE SEQUENCE [LARGE SCALE GENOMIC DNA]</scope>
    <source>
        <strain evidence="2">5413 J-13</strain>
    </source>
</reference>
<accession>A0A8T9SXB0</accession>
<sequence>MAFAFDPFGPRNLYNAAAGEDNIGGLAAVWYTPASNFRSWPTLGELRITSLDLIEGAAWYQLLSTRGSLSYDQKPKALPRQGTVQTQKLAGAIPRHAAELAAGLEPLPAGEYVALYRDLNGQVQLVGTPAEPLELSYSYSAGTESRRNGYDWTLQGETPRVARPYLGSWLVSERGLELGELQGTGDGSVQLRTAGGQLLATVPAGKSIILKSGFKLGYEIV</sequence>
<gene>
    <name evidence="1" type="ORF">MUN82_06415</name>
</gene>
<dbReference type="RefSeq" id="WP_245095926.1">
    <property type="nucleotide sequence ID" value="NZ_CP095053.1"/>
</dbReference>